<feature type="transmembrane region" description="Helical" evidence="1">
    <location>
        <begin position="63"/>
        <end position="81"/>
    </location>
</feature>
<dbReference type="Pfam" id="PF03372">
    <property type="entry name" value="Exo_endo_phos"/>
    <property type="match status" value="1"/>
</dbReference>
<dbReference type="InterPro" id="IPR005135">
    <property type="entry name" value="Endo/exonuclease/phosphatase"/>
</dbReference>
<feature type="transmembrane region" description="Helical" evidence="1">
    <location>
        <begin position="39"/>
        <end position="56"/>
    </location>
</feature>
<proteinExistence type="predicted"/>
<dbReference type="Gene3D" id="3.60.10.10">
    <property type="entry name" value="Endonuclease/exonuclease/phosphatase"/>
    <property type="match status" value="1"/>
</dbReference>
<keyword evidence="3" id="KW-0540">Nuclease</keyword>
<keyword evidence="1" id="KW-0472">Membrane</keyword>
<dbReference type="EMBL" id="JBITGY010000006">
    <property type="protein sequence ID" value="MFI6500259.1"/>
    <property type="molecule type" value="Genomic_DNA"/>
</dbReference>
<dbReference type="InterPro" id="IPR036691">
    <property type="entry name" value="Endo/exonu/phosph_ase_sf"/>
</dbReference>
<evidence type="ECO:0000259" key="2">
    <source>
        <dbReference type="Pfam" id="PF03372"/>
    </source>
</evidence>
<accession>A0ABW7YWF5</accession>
<dbReference type="GO" id="GO:0004519">
    <property type="term" value="F:endonuclease activity"/>
    <property type="evidence" value="ECO:0007669"/>
    <property type="project" value="UniProtKB-KW"/>
</dbReference>
<evidence type="ECO:0000313" key="4">
    <source>
        <dbReference type="Proteomes" id="UP001612741"/>
    </source>
</evidence>
<dbReference type="SUPFAM" id="SSF56219">
    <property type="entry name" value="DNase I-like"/>
    <property type="match status" value="1"/>
</dbReference>
<reference evidence="3 4" key="1">
    <citation type="submission" date="2024-10" db="EMBL/GenBank/DDBJ databases">
        <title>The Natural Products Discovery Center: Release of the First 8490 Sequenced Strains for Exploring Actinobacteria Biosynthetic Diversity.</title>
        <authorList>
            <person name="Kalkreuter E."/>
            <person name="Kautsar S.A."/>
            <person name="Yang D."/>
            <person name="Bader C.D."/>
            <person name="Teijaro C.N."/>
            <person name="Fluegel L."/>
            <person name="Davis C.M."/>
            <person name="Simpson J.R."/>
            <person name="Lauterbach L."/>
            <person name="Steele A.D."/>
            <person name="Gui C."/>
            <person name="Meng S."/>
            <person name="Li G."/>
            <person name="Viehrig K."/>
            <person name="Ye F."/>
            <person name="Su P."/>
            <person name="Kiefer A.F."/>
            <person name="Nichols A."/>
            <person name="Cepeda A.J."/>
            <person name="Yan W."/>
            <person name="Fan B."/>
            <person name="Jiang Y."/>
            <person name="Adhikari A."/>
            <person name="Zheng C.-J."/>
            <person name="Schuster L."/>
            <person name="Cowan T.M."/>
            <person name="Smanski M.J."/>
            <person name="Chevrette M.G."/>
            <person name="De Carvalho L.P.S."/>
            <person name="Shen B."/>
        </authorList>
    </citation>
    <scope>NUCLEOTIDE SEQUENCE [LARGE SCALE GENOMIC DNA]</scope>
    <source>
        <strain evidence="3 4">NPDC050545</strain>
    </source>
</reference>
<sequence>MPERRRWASWSVAVLLAVWAVVRLTGFELGWFLTQLMTLTPYGAVLALSAAALLAFRNRPAALVALGAAVAMLAAVLPRVFAGTAPEGGASLRVLTLNLFGRADSAEVVRLIDRHDVDVFTALELTPGQVSALKAAGLERRLPYQVLEASEGPTGSGVYARFPLTRINGLFTVIGHNMPAARVAAPPGAVEVVAVHPNPPLPRLYGEWNASLAALPAARPGVRRILAGDFNAGLDHRAFRDLLGKGYRDAAAQAGQGLTPTWPSGRAIPPIITIDHILVDASIGVRGVEVSDVPGTDHRAVFADLRLG</sequence>
<feature type="domain" description="Endonuclease/exonuclease/phosphatase" evidence="2">
    <location>
        <begin position="95"/>
        <end position="298"/>
    </location>
</feature>
<keyword evidence="3" id="KW-0255">Endonuclease</keyword>
<evidence type="ECO:0000256" key="1">
    <source>
        <dbReference type="SAM" id="Phobius"/>
    </source>
</evidence>
<feature type="transmembrane region" description="Helical" evidence="1">
    <location>
        <begin position="12"/>
        <end position="33"/>
    </location>
</feature>
<comment type="caution">
    <text evidence="3">The sequence shown here is derived from an EMBL/GenBank/DDBJ whole genome shotgun (WGS) entry which is preliminary data.</text>
</comment>
<gene>
    <name evidence="3" type="ORF">ACIBG2_22945</name>
</gene>
<evidence type="ECO:0000313" key="3">
    <source>
        <dbReference type="EMBL" id="MFI6500259.1"/>
    </source>
</evidence>
<keyword evidence="4" id="KW-1185">Reference proteome</keyword>
<keyword evidence="1" id="KW-1133">Transmembrane helix</keyword>
<keyword evidence="1" id="KW-0812">Transmembrane</keyword>
<dbReference type="Proteomes" id="UP001612741">
    <property type="component" value="Unassembled WGS sequence"/>
</dbReference>
<name>A0ABW7YWF5_9ACTN</name>
<organism evidence="3 4">
    <name type="scientific">Nonomuraea typhae</name>
    <dbReference type="NCBI Taxonomy" id="2603600"/>
    <lineage>
        <taxon>Bacteria</taxon>
        <taxon>Bacillati</taxon>
        <taxon>Actinomycetota</taxon>
        <taxon>Actinomycetes</taxon>
        <taxon>Streptosporangiales</taxon>
        <taxon>Streptosporangiaceae</taxon>
        <taxon>Nonomuraea</taxon>
    </lineage>
</organism>
<dbReference type="RefSeq" id="WP_397084051.1">
    <property type="nucleotide sequence ID" value="NZ_JBITGY010000006.1"/>
</dbReference>
<keyword evidence="3" id="KW-0378">Hydrolase</keyword>
<protein>
    <submittedName>
        <fullName evidence="3">Endonuclease/exonuclease/phosphatase family protein</fullName>
    </submittedName>
</protein>